<reference evidence="6" key="1">
    <citation type="submission" date="2024-07" db="EMBL/GenBank/DDBJ databases">
        <title>Halotolerant mesophilic bacterium Ornithinibacillus sp. 4-3, sp. nov., isolated from soil.</title>
        <authorList>
            <person name="Sidarenka A.V."/>
            <person name="Guliayeva D.E."/>
            <person name="Leanovich S.I."/>
            <person name="Hileuskaya K.S."/>
            <person name="Akhremchuk A.E."/>
            <person name="Sikolenko M.A."/>
            <person name="Valentovich L.N."/>
        </authorList>
    </citation>
    <scope>NUCLEOTIDE SEQUENCE</scope>
    <source>
        <strain evidence="6">4-3</strain>
    </source>
</reference>
<dbReference type="Pfam" id="PF00005">
    <property type="entry name" value="ABC_tran"/>
    <property type="match status" value="1"/>
</dbReference>
<keyword evidence="3" id="KW-0547">Nucleotide-binding</keyword>
<evidence type="ECO:0000313" key="6">
    <source>
        <dbReference type="EMBL" id="XDK31986.1"/>
    </source>
</evidence>
<dbReference type="PANTHER" id="PTHR43335:SF11">
    <property type="entry name" value="ABC TRANSPORTER RELATED"/>
    <property type="match status" value="1"/>
</dbReference>
<evidence type="ECO:0000256" key="4">
    <source>
        <dbReference type="ARBA" id="ARBA00022840"/>
    </source>
</evidence>
<dbReference type="InterPro" id="IPR003439">
    <property type="entry name" value="ABC_transporter-like_ATP-bd"/>
</dbReference>
<evidence type="ECO:0000256" key="2">
    <source>
        <dbReference type="ARBA" id="ARBA00022448"/>
    </source>
</evidence>
<dbReference type="InterPro" id="IPR003593">
    <property type="entry name" value="AAA+_ATPase"/>
</dbReference>
<dbReference type="EMBL" id="CP162599">
    <property type="protein sequence ID" value="XDK31986.1"/>
    <property type="molecule type" value="Genomic_DNA"/>
</dbReference>
<gene>
    <name evidence="6" type="ORF">AB4Y30_13330</name>
</gene>
<dbReference type="PROSITE" id="PS00211">
    <property type="entry name" value="ABC_TRANSPORTER_1"/>
    <property type="match status" value="1"/>
</dbReference>
<evidence type="ECO:0000259" key="5">
    <source>
        <dbReference type="PROSITE" id="PS50893"/>
    </source>
</evidence>
<dbReference type="PANTHER" id="PTHR43335">
    <property type="entry name" value="ABC TRANSPORTER, ATP-BINDING PROTEIN"/>
    <property type="match status" value="1"/>
</dbReference>
<protein>
    <submittedName>
        <fullName evidence="6">ATP-binding cassette domain-containing protein</fullName>
    </submittedName>
</protein>
<dbReference type="AlphaFoldDB" id="A0AB39HPN0"/>
<sequence length="305" mass="34417">MNLLSVKNLSKSYRGIEAVKPMDYLFTAGRCIALIGPNGAGKTTVLRMLAGSLKPTTGKIDFKEQTIKDDFRQWIGYLPQYPVFYSWMSGKEFLVYSGRLAKLTKKEAADRADKLLDKVGLGDVKNRRIGKYSGGMKQRLGIAQAIIHEPKILLLDEPVSSLDPIGRREVLELMDELKEQMTILFSTHILSDADEVCDELILLHQGNLIESGLIETLRAKYQTKKMVINFPADAEIYKEAIDQLLQTNCYTEKNVLHVPLVDEEETRKKILEKALSENWPIQGFSINQTSLEDLFMKAVNDTCNG</sequence>
<dbReference type="SUPFAM" id="SSF52540">
    <property type="entry name" value="P-loop containing nucleoside triphosphate hydrolases"/>
    <property type="match status" value="1"/>
</dbReference>
<accession>A0AB39HPN0</accession>
<dbReference type="Pfam" id="PF13732">
    <property type="entry name" value="DrrA1-3_C"/>
    <property type="match status" value="1"/>
</dbReference>
<dbReference type="InterPro" id="IPR025302">
    <property type="entry name" value="DrrA1/2-like_C"/>
</dbReference>
<dbReference type="Gene3D" id="3.40.50.300">
    <property type="entry name" value="P-loop containing nucleotide triphosphate hydrolases"/>
    <property type="match status" value="1"/>
</dbReference>
<comment type="similarity">
    <text evidence="1">Belongs to the ABC transporter superfamily.</text>
</comment>
<dbReference type="PROSITE" id="PS50893">
    <property type="entry name" value="ABC_TRANSPORTER_2"/>
    <property type="match status" value="1"/>
</dbReference>
<keyword evidence="2" id="KW-0813">Transport</keyword>
<feature type="domain" description="ABC transporter" evidence="5">
    <location>
        <begin position="4"/>
        <end position="230"/>
    </location>
</feature>
<evidence type="ECO:0000256" key="1">
    <source>
        <dbReference type="ARBA" id="ARBA00005417"/>
    </source>
</evidence>
<dbReference type="RefSeq" id="WP_368652710.1">
    <property type="nucleotide sequence ID" value="NZ_CP162599.1"/>
</dbReference>
<name>A0AB39HPN0_9BACI</name>
<keyword evidence="4 6" id="KW-0067">ATP-binding</keyword>
<proteinExistence type="inferred from homology"/>
<organism evidence="6">
    <name type="scientific">Ornithinibacillus sp. 4-3</name>
    <dbReference type="NCBI Taxonomy" id="3231488"/>
    <lineage>
        <taxon>Bacteria</taxon>
        <taxon>Bacillati</taxon>
        <taxon>Bacillota</taxon>
        <taxon>Bacilli</taxon>
        <taxon>Bacillales</taxon>
        <taxon>Bacillaceae</taxon>
        <taxon>Ornithinibacillus</taxon>
    </lineage>
</organism>
<dbReference type="GO" id="GO:0016887">
    <property type="term" value="F:ATP hydrolysis activity"/>
    <property type="evidence" value="ECO:0007669"/>
    <property type="project" value="InterPro"/>
</dbReference>
<dbReference type="SMART" id="SM00382">
    <property type="entry name" value="AAA"/>
    <property type="match status" value="1"/>
</dbReference>
<dbReference type="InterPro" id="IPR027417">
    <property type="entry name" value="P-loop_NTPase"/>
</dbReference>
<dbReference type="GO" id="GO:0005524">
    <property type="term" value="F:ATP binding"/>
    <property type="evidence" value="ECO:0007669"/>
    <property type="project" value="UniProtKB-KW"/>
</dbReference>
<evidence type="ECO:0000256" key="3">
    <source>
        <dbReference type="ARBA" id="ARBA00022741"/>
    </source>
</evidence>
<dbReference type="InterPro" id="IPR017871">
    <property type="entry name" value="ABC_transporter-like_CS"/>
</dbReference>